<reference evidence="5" key="1">
    <citation type="submission" date="2021-12" db="EMBL/GenBank/DDBJ databases">
        <title>Black yeast isolated from Biological Soil Crust.</title>
        <authorList>
            <person name="Kurbessoian T."/>
        </authorList>
    </citation>
    <scope>NUCLEOTIDE SEQUENCE</scope>
    <source>
        <strain evidence="5">CCFEE 5208</strain>
    </source>
</reference>
<feature type="compositionally biased region" description="Basic and acidic residues" evidence="3">
    <location>
        <begin position="822"/>
        <end position="833"/>
    </location>
</feature>
<accession>A0AAN6G507</accession>
<evidence type="ECO:0000313" key="6">
    <source>
        <dbReference type="EMBL" id="KAK1013198.1"/>
    </source>
</evidence>
<feature type="region of interest" description="Disordered" evidence="3">
    <location>
        <begin position="95"/>
        <end position="131"/>
    </location>
</feature>
<dbReference type="InterPro" id="IPR001138">
    <property type="entry name" value="Zn2Cys6_DnaBD"/>
</dbReference>
<sequence length="907" mass="100371">MTSTVTAPTEQASMESNGMSGPPPRKRRRRTAGGGATDDCFACGKRGVKCDRKRPYCTQCIEIGKECSGYKTTLTWGVGVASRGKLRGLTCPIANKNVDGSDILPEDERRRRRKSSLSAVKKEDVGEARSASTVAMVPMAGMEGPPPPPQAMATLPPPTLPMPIPQHRTSWQIPGYHEHIRARQDDHVRNGSFTLPPLHRLQTGLGGQYASNFLPNSARSVASYAETEYHSPQEYPNTPGSLPFPESSLPHPYAEQPMTANSVDSYTLSSASTDSYAESVGAMQTSDFADHTIPPGQAQLDPLDGLLFDGNDMNFPGFDIFATEGHDAGKDDKDDQMTLFDARFSSPFFHLTPRLQSLMEYYDRFICPFLVAFDGPQNPYRRHILQLAVHNEGLQNALAALSTNNLRMRKKQLPQTGYVEELTEAYDGTPSEATPEESMYKQMSIDQLNLQLSDSRSAHDDSVLATLLILCLFHVCDSGFSKFKTQLAGVQKLLSLRNPSVQSDFTGWVEMFFTWFDVMTSTVNDREMQIKGESLDMLDFSANLGALEQFSGCDGRLFKLIARLGRLNLLAQGRPVRRNDGLEKTTPRMSPVDKPSQFARFPRRKGKTFASRSLSAQDYEHIDGNGWGTPILSSDEDADGSVDEDAKPLPRAGDDRREFWAEWDDVRTRLQTWQMLDATATTPPTDPSDPSLGHPTATGSDDAPHRDLVHINETFRLSALLYTERLANPCLPSSHPQFQLLVSQALSHITALSVTSCVNKFLLWPLFITGTECVDEVHRGIIRARCVEVQKESGFFNNISGLEVLERVWREVGRNVVGMREREDEMRARRRDSLAGAGRGEGGRGSREGRGTIATTSGVRNGRAGFINYARSYECSLIKVMKELSMTGHDGTGSAAIMSKSRFARRL</sequence>
<organism evidence="5 7">
    <name type="scientific">Friedmanniomyces endolithicus</name>
    <dbReference type="NCBI Taxonomy" id="329885"/>
    <lineage>
        <taxon>Eukaryota</taxon>
        <taxon>Fungi</taxon>
        <taxon>Dikarya</taxon>
        <taxon>Ascomycota</taxon>
        <taxon>Pezizomycotina</taxon>
        <taxon>Dothideomycetes</taxon>
        <taxon>Dothideomycetidae</taxon>
        <taxon>Mycosphaerellales</taxon>
        <taxon>Teratosphaeriaceae</taxon>
        <taxon>Friedmanniomyces</taxon>
    </lineage>
</organism>
<feature type="region of interest" description="Disordered" evidence="3">
    <location>
        <begin position="1"/>
        <end position="35"/>
    </location>
</feature>
<feature type="compositionally biased region" description="Basic and acidic residues" evidence="3">
    <location>
        <begin position="644"/>
        <end position="653"/>
    </location>
</feature>
<feature type="region of interest" description="Disordered" evidence="3">
    <location>
        <begin position="822"/>
        <end position="856"/>
    </location>
</feature>
<dbReference type="GO" id="GO:0000981">
    <property type="term" value="F:DNA-binding transcription factor activity, RNA polymerase II-specific"/>
    <property type="evidence" value="ECO:0007669"/>
    <property type="project" value="InterPro"/>
</dbReference>
<dbReference type="Proteomes" id="UP001168146">
    <property type="component" value="Unassembled WGS sequence"/>
</dbReference>
<dbReference type="InterPro" id="IPR021858">
    <property type="entry name" value="Fun_TF"/>
</dbReference>
<dbReference type="GO" id="GO:0045944">
    <property type="term" value="P:positive regulation of transcription by RNA polymerase II"/>
    <property type="evidence" value="ECO:0007669"/>
    <property type="project" value="TreeGrafter"/>
</dbReference>
<evidence type="ECO:0000313" key="8">
    <source>
        <dbReference type="Proteomes" id="UP001175353"/>
    </source>
</evidence>
<proteinExistence type="predicted"/>
<dbReference type="SUPFAM" id="SSF57701">
    <property type="entry name" value="Zn2/Cys6 DNA-binding domain"/>
    <property type="match status" value="1"/>
</dbReference>
<dbReference type="GO" id="GO:0005634">
    <property type="term" value="C:nucleus"/>
    <property type="evidence" value="ECO:0007669"/>
    <property type="project" value="UniProtKB-SubCell"/>
</dbReference>
<dbReference type="PANTHER" id="PTHR37534:SF15">
    <property type="entry name" value="ZN(II)2CYS6 TRANSCRIPTION FACTOR (EUROFUNG)"/>
    <property type="match status" value="1"/>
</dbReference>
<evidence type="ECO:0000313" key="7">
    <source>
        <dbReference type="Proteomes" id="UP001168146"/>
    </source>
</evidence>
<comment type="caution">
    <text evidence="5">The sequence shown here is derived from an EMBL/GenBank/DDBJ whole genome shotgun (WGS) entry which is preliminary data.</text>
</comment>
<keyword evidence="2" id="KW-0539">Nucleus</keyword>
<dbReference type="AlphaFoldDB" id="A0AAN6G507"/>
<dbReference type="Proteomes" id="UP001175353">
    <property type="component" value="Unassembled WGS sequence"/>
</dbReference>
<name>A0AAN6G507_9PEZI</name>
<reference evidence="6" key="2">
    <citation type="submission" date="2023-06" db="EMBL/GenBank/DDBJ databases">
        <title>Black Yeasts Isolated from many extreme environments.</title>
        <authorList>
            <person name="Coleine C."/>
            <person name="Stajich J.E."/>
            <person name="Selbmann L."/>
        </authorList>
    </citation>
    <scope>NUCLEOTIDE SEQUENCE</scope>
    <source>
        <strain evidence="6">CCFEE 5200</strain>
    </source>
</reference>
<gene>
    <name evidence="5" type="ORF">LTR82_001387</name>
    <name evidence="6" type="ORF">LTR91_001509</name>
</gene>
<keyword evidence="8" id="KW-1185">Reference proteome</keyword>
<comment type="subcellular location">
    <subcellularLocation>
        <location evidence="1">Nucleus</location>
    </subcellularLocation>
</comment>
<feature type="compositionally biased region" description="Acidic residues" evidence="3">
    <location>
        <begin position="634"/>
        <end position="643"/>
    </location>
</feature>
<evidence type="ECO:0000256" key="2">
    <source>
        <dbReference type="ARBA" id="ARBA00023242"/>
    </source>
</evidence>
<dbReference type="GO" id="GO:0008270">
    <property type="term" value="F:zinc ion binding"/>
    <property type="evidence" value="ECO:0007669"/>
    <property type="project" value="InterPro"/>
</dbReference>
<dbReference type="EMBL" id="JASUXU010000002">
    <property type="protein sequence ID" value="KAK0327869.1"/>
    <property type="molecule type" value="Genomic_DNA"/>
</dbReference>
<evidence type="ECO:0000256" key="3">
    <source>
        <dbReference type="SAM" id="MobiDB-lite"/>
    </source>
</evidence>
<feature type="region of interest" description="Disordered" evidence="3">
    <location>
        <begin position="578"/>
        <end position="598"/>
    </location>
</feature>
<feature type="region of interest" description="Disordered" evidence="3">
    <location>
        <begin position="224"/>
        <end position="257"/>
    </location>
</feature>
<dbReference type="GO" id="GO:0000976">
    <property type="term" value="F:transcription cis-regulatory region binding"/>
    <property type="evidence" value="ECO:0007669"/>
    <property type="project" value="TreeGrafter"/>
</dbReference>
<evidence type="ECO:0000256" key="1">
    <source>
        <dbReference type="ARBA" id="ARBA00004123"/>
    </source>
</evidence>
<dbReference type="PROSITE" id="PS50048">
    <property type="entry name" value="ZN2_CY6_FUNGAL_2"/>
    <property type="match status" value="1"/>
</dbReference>
<dbReference type="PANTHER" id="PTHR37534">
    <property type="entry name" value="TRANSCRIPTIONAL ACTIVATOR PROTEIN UGA3"/>
    <property type="match status" value="1"/>
</dbReference>
<dbReference type="CDD" id="cd00067">
    <property type="entry name" value="GAL4"/>
    <property type="match status" value="1"/>
</dbReference>
<evidence type="ECO:0000259" key="4">
    <source>
        <dbReference type="PROSITE" id="PS50048"/>
    </source>
</evidence>
<feature type="compositionally biased region" description="Basic and acidic residues" evidence="3">
    <location>
        <begin position="841"/>
        <end position="850"/>
    </location>
</feature>
<evidence type="ECO:0000313" key="5">
    <source>
        <dbReference type="EMBL" id="KAK0327869.1"/>
    </source>
</evidence>
<feature type="compositionally biased region" description="Low complexity" evidence="3">
    <location>
        <begin position="679"/>
        <end position="691"/>
    </location>
</feature>
<feature type="region of interest" description="Disordered" evidence="3">
    <location>
        <begin position="625"/>
        <end position="653"/>
    </location>
</feature>
<feature type="region of interest" description="Disordered" evidence="3">
    <location>
        <begin position="679"/>
        <end position="705"/>
    </location>
</feature>
<feature type="domain" description="Zn(2)-C6 fungal-type" evidence="4">
    <location>
        <begin position="39"/>
        <end position="68"/>
    </location>
</feature>
<feature type="compositionally biased region" description="Polar residues" evidence="3">
    <location>
        <begin position="1"/>
        <end position="19"/>
    </location>
</feature>
<dbReference type="InterPro" id="IPR036864">
    <property type="entry name" value="Zn2-C6_fun-type_DNA-bd_sf"/>
</dbReference>
<dbReference type="Pfam" id="PF11951">
    <property type="entry name" value="Fungal_trans_2"/>
    <property type="match status" value="1"/>
</dbReference>
<dbReference type="Pfam" id="PF00172">
    <property type="entry name" value="Zn_clus"/>
    <property type="match status" value="1"/>
</dbReference>
<protein>
    <recommendedName>
        <fullName evidence="4">Zn(2)-C6 fungal-type domain-containing protein</fullName>
    </recommendedName>
</protein>
<dbReference type="EMBL" id="JAUJLE010000006">
    <property type="protein sequence ID" value="KAK1013198.1"/>
    <property type="molecule type" value="Genomic_DNA"/>
</dbReference>